<sequence length="171" mass="18417">MMTLDNRVKRSAWREPMVWLVAAIPAAAVVATIALLVTATRSSGNNDLVADEVQRTAQVQVADLGPDAAAQQLQLSAVVRTGKGIVEVLPVDGGFDRNASLVLALHHPARAALDRDIALLPVKTGWRSDGEIDVSHDWNVELRPADGAWRLRGRWSSGQQATYLRPALAGE</sequence>
<dbReference type="InterPro" id="IPR008620">
    <property type="entry name" value="FixH"/>
</dbReference>
<proteinExistence type="predicted"/>
<dbReference type="Proteomes" id="UP001267878">
    <property type="component" value="Unassembled WGS sequence"/>
</dbReference>
<organism evidence="1 2">
    <name type="scientific">Agrilutibacter niabensis</name>
    <dbReference type="NCBI Taxonomy" id="380628"/>
    <lineage>
        <taxon>Bacteria</taxon>
        <taxon>Pseudomonadati</taxon>
        <taxon>Pseudomonadota</taxon>
        <taxon>Gammaproteobacteria</taxon>
        <taxon>Lysobacterales</taxon>
        <taxon>Lysobacteraceae</taxon>
        <taxon>Agrilutibacter</taxon>
    </lineage>
</organism>
<accession>A0ABU1VPL4</accession>
<reference evidence="1 2" key="1">
    <citation type="submission" date="2023-07" db="EMBL/GenBank/DDBJ databases">
        <title>Sorghum-associated microbial communities from plants grown in Nebraska, USA.</title>
        <authorList>
            <person name="Schachtman D."/>
        </authorList>
    </citation>
    <scope>NUCLEOTIDE SEQUENCE [LARGE SCALE GENOMIC DNA]</scope>
    <source>
        <strain evidence="1 2">BE187</strain>
    </source>
</reference>
<evidence type="ECO:0000313" key="1">
    <source>
        <dbReference type="EMBL" id="MDR7099043.1"/>
    </source>
</evidence>
<evidence type="ECO:0008006" key="3">
    <source>
        <dbReference type="Google" id="ProtNLM"/>
    </source>
</evidence>
<evidence type="ECO:0000313" key="2">
    <source>
        <dbReference type="Proteomes" id="UP001267878"/>
    </source>
</evidence>
<protein>
    <recommendedName>
        <fullName evidence="3">Nitrogen fixation protein FixH</fullName>
    </recommendedName>
</protein>
<name>A0ABU1VPL4_9GAMM</name>
<comment type="caution">
    <text evidence="1">The sequence shown here is derived from an EMBL/GenBank/DDBJ whole genome shotgun (WGS) entry which is preliminary data.</text>
</comment>
<gene>
    <name evidence="1" type="ORF">J2X04_001390</name>
</gene>
<dbReference type="EMBL" id="JAVDVW010000001">
    <property type="protein sequence ID" value="MDR7099043.1"/>
    <property type="molecule type" value="Genomic_DNA"/>
</dbReference>
<dbReference type="Pfam" id="PF05751">
    <property type="entry name" value="FixH"/>
    <property type="match status" value="1"/>
</dbReference>
<keyword evidence="2" id="KW-1185">Reference proteome</keyword>